<organism evidence="4 5">
    <name type="scientific">Poecilia reticulata</name>
    <name type="common">Guppy</name>
    <name type="synonym">Acanthophacelus reticulatus</name>
    <dbReference type="NCBI Taxonomy" id="8081"/>
    <lineage>
        <taxon>Eukaryota</taxon>
        <taxon>Metazoa</taxon>
        <taxon>Chordata</taxon>
        <taxon>Craniata</taxon>
        <taxon>Vertebrata</taxon>
        <taxon>Euteleostomi</taxon>
        <taxon>Actinopterygii</taxon>
        <taxon>Neopterygii</taxon>
        <taxon>Teleostei</taxon>
        <taxon>Neoteleostei</taxon>
        <taxon>Acanthomorphata</taxon>
        <taxon>Ovalentaria</taxon>
        <taxon>Atherinomorphae</taxon>
        <taxon>Cyprinodontiformes</taxon>
        <taxon>Poeciliidae</taxon>
        <taxon>Poeciliinae</taxon>
        <taxon>Poecilia</taxon>
    </lineage>
</organism>
<keyword evidence="2" id="KW-0732">Signal</keyword>
<dbReference type="PROSITE" id="PS50041">
    <property type="entry name" value="C_TYPE_LECTIN_2"/>
    <property type="match status" value="1"/>
</dbReference>
<dbReference type="InterPro" id="IPR018378">
    <property type="entry name" value="C-type_lectin_CS"/>
</dbReference>
<dbReference type="Gene3D" id="3.10.100.10">
    <property type="entry name" value="Mannose-Binding Protein A, subunit A"/>
    <property type="match status" value="1"/>
</dbReference>
<proteinExistence type="predicted"/>
<dbReference type="Pfam" id="PF00059">
    <property type="entry name" value="Lectin_C"/>
    <property type="match status" value="1"/>
</dbReference>
<evidence type="ECO:0000256" key="1">
    <source>
        <dbReference type="ARBA" id="ARBA00023157"/>
    </source>
</evidence>
<dbReference type="PANTHER" id="PTHR45784">
    <property type="entry name" value="C-TYPE LECTIN DOMAIN FAMILY 20 MEMBER A-RELATED"/>
    <property type="match status" value="1"/>
</dbReference>
<reference evidence="5" key="1">
    <citation type="submission" date="2013-11" db="EMBL/GenBank/DDBJ databases">
        <title>The genomic landscape of the Guanapo guppy.</title>
        <authorList>
            <person name="Kuenstner A."/>
            <person name="Dreyer C."/>
        </authorList>
    </citation>
    <scope>NUCLEOTIDE SEQUENCE</scope>
    <source>
        <strain evidence="5">Guanapo</strain>
    </source>
</reference>
<dbReference type="InterPro" id="IPR016186">
    <property type="entry name" value="C-type_lectin-like/link_sf"/>
</dbReference>
<protein>
    <recommendedName>
        <fullName evidence="3">C-type lectin domain-containing protein</fullName>
    </recommendedName>
</protein>
<dbReference type="InterPro" id="IPR001304">
    <property type="entry name" value="C-type_lectin-like"/>
</dbReference>
<dbReference type="AlphaFoldDB" id="A0A3P9NMR3"/>
<feature type="chain" id="PRO_5018120172" description="C-type lectin domain-containing protein" evidence="2">
    <location>
        <begin position="21"/>
        <end position="141"/>
    </location>
</feature>
<name>A0A3P9NMR3_POERE</name>
<dbReference type="SUPFAM" id="SSF56436">
    <property type="entry name" value="C-type lectin-like"/>
    <property type="match status" value="1"/>
</dbReference>
<dbReference type="Bgee" id="ENSPREG00000007394">
    <property type="expression patterns" value="Expressed in caudal fin"/>
</dbReference>
<dbReference type="PROSITE" id="PS00615">
    <property type="entry name" value="C_TYPE_LECTIN_1"/>
    <property type="match status" value="1"/>
</dbReference>
<accession>A0A3P9NMR3</accession>
<evidence type="ECO:0000313" key="4">
    <source>
        <dbReference type="Ensembl" id="ENSPREP00000010837.1"/>
    </source>
</evidence>
<keyword evidence="5" id="KW-1185">Reference proteome</keyword>
<dbReference type="SMART" id="SM00034">
    <property type="entry name" value="CLECT"/>
    <property type="match status" value="1"/>
</dbReference>
<dbReference type="Ensembl" id="ENSPRET00000010963.1">
    <property type="protein sequence ID" value="ENSPREP00000010837.1"/>
    <property type="gene ID" value="ENSPREG00000007394.1"/>
</dbReference>
<dbReference type="GeneTree" id="ENSGT00940000163911"/>
<sequence length="141" mass="17029">MQRNLFLLIWMGQCLIVCQLYHFHYIKDNKKWTEAQQYCRENHTDLVTVTNMKDMKRLISILPEDWRGAWIGLYDQTHGNRKWRWSLPGVEFNKSETNWYRDEPNDAWGMQNCGILWDNLKWGDISCNTPFNFLCYNGEDI</sequence>
<dbReference type="PANTHER" id="PTHR45784:SF3">
    <property type="entry name" value="C-TYPE LECTIN DOMAIN FAMILY 4 MEMBER K-LIKE-RELATED"/>
    <property type="match status" value="1"/>
</dbReference>
<reference evidence="4" key="2">
    <citation type="submission" date="2025-08" db="UniProtKB">
        <authorList>
            <consortium name="Ensembl"/>
        </authorList>
    </citation>
    <scope>IDENTIFICATION</scope>
    <source>
        <strain evidence="4">Guanapo</strain>
    </source>
</reference>
<dbReference type="Proteomes" id="UP000242638">
    <property type="component" value="Unassembled WGS sequence"/>
</dbReference>
<evidence type="ECO:0000313" key="5">
    <source>
        <dbReference type="Proteomes" id="UP000242638"/>
    </source>
</evidence>
<dbReference type="OMA" id="ISIRDHT"/>
<reference evidence="4" key="3">
    <citation type="submission" date="2025-09" db="UniProtKB">
        <authorList>
            <consortium name="Ensembl"/>
        </authorList>
    </citation>
    <scope>IDENTIFICATION</scope>
    <source>
        <strain evidence="4">Guanapo</strain>
    </source>
</reference>
<dbReference type="InterPro" id="IPR016187">
    <property type="entry name" value="CTDL_fold"/>
</dbReference>
<keyword evidence="1" id="KW-1015">Disulfide bond</keyword>
<evidence type="ECO:0000259" key="3">
    <source>
        <dbReference type="PROSITE" id="PS50041"/>
    </source>
</evidence>
<evidence type="ECO:0000256" key="2">
    <source>
        <dbReference type="SAM" id="SignalP"/>
    </source>
</evidence>
<feature type="domain" description="C-type lectin" evidence="3">
    <location>
        <begin position="23"/>
        <end position="136"/>
    </location>
</feature>
<feature type="signal peptide" evidence="2">
    <location>
        <begin position="1"/>
        <end position="20"/>
    </location>
</feature>